<accession>A0A8X6T788</accession>
<evidence type="ECO:0000313" key="1">
    <source>
        <dbReference type="EMBL" id="GFY21966.1"/>
    </source>
</evidence>
<dbReference type="EMBL" id="BMAU01021359">
    <property type="protein sequence ID" value="GFY21966.1"/>
    <property type="molecule type" value="Genomic_DNA"/>
</dbReference>
<gene>
    <name evidence="1" type="ORF">TNCV_3296101</name>
</gene>
<dbReference type="Proteomes" id="UP000887159">
    <property type="component" value="Unassembled WGS sequence"/>
</dbReference>
<dbReference type="AlphaFoldDB" id="A0A8X6T788"/>
<keyword evidence="2" id="KW-1185">Reference proteome</keyword>
<name>A0A8X6T788_TRICX</name>
<sequence>MRTRGFRVVYQMAAHNITPGAKSVSRCQRQKVTSKSAKLLDEEKGRRRLSHLVNPNRCQRMTQLTV</sequence>
<evidence type="ECO:0000313" key="2">
    <source>
        <dbReference type="Proteomes" id="UP000887159"/>
    </source>
</evidence>
<protein>
    <submittedName>
        <fullName evidence="1">Uncharacterized protein</fullName>
    </submittedName>
</protein>
<reference evidence="1" key="1">
    <citation type="submission" date="2020-08" db="EMBL/GenBank/DDBJ databases">
        <title>Multicomponent nature underlies the extraordinary mechanical properties of spider dragline silk.</title>
        <authorList>
            <person name="Kono N."/>
            <person name="Nakamura H."/>
            <person name="Mori M."/>
            <person name="Yoshida Y."/>
            <person name="Ohtoshi R."/>
            <person name="Malay A.D."/>
            <person name="Moran D.A.P."/>
            <person name="Tomita M."/>
            <person name="Numata K."/>
            <person name="Arakawa K."/>
        </authorList>
    </citation>
    <scope>NUCLEOTIDE SEQUENCE</scope>
</reference>
<organism evidence="1 2">
    <name type="scientific">Trichonephila clavipes</name>
    <name type="common">Golden silk orbweaver</name>
    <name type="synonym">Nephila clavipes</name>
    <dbReference type="NCBI Taxonomy" id="2585209"/>
    <lineage>
        <taxon>Eukaryota</taxon>
        <taxon>Metazoa</taxon>
        <taxon>Ecdysozoa</taxon>
        <taxon>Arthropoda</taxon>
        <taxon>Chelicerata</taxon>
        <taxon>Arachnida</taxon>
        <taxon>Araneae</taxon>
        <taxon>Araneomorphae</taxon>
        <taxon>Entelegynae</taxon>
        <taxon>Araneoidea</taxon>
        <taxon>Nephilidae</taxon>
        <taxon>Trichonephila</taxon>
    </lineage>
</organism>
<comment type="caution">
    <text evidence="1">The sequence shown here is derived from an EMBL/GenBank/DDBJ whole genome shotgun (WGS) entry which is preliminary data.</text>
</comment>
<proteinExistence type="predicted"/>